<dbReference type="InterPro" id="IPR012132">
    <property type="entry name" value="GMC_OxRdtase"/>
</dbReference>
<feature type="domain" description="Glucose-methanol-choline oxidoreductase N-terminal" evidence="3">
    <location>
        <begin position="307"/>
        <end position="321"/>
    </location>
</feature>
<dbReference type="InterPro" id="IPR007867">
    <property type="entry name" value="GMC_OxRtase_C"/>
</dbReference>
<dbReference type="AlphaFoldDB" id="A0AAV8WD26"/>
<proteinExistence type="inferred from homology"/>
<dbReference type="SUPFAM" id="SSF51905">
    <property type="entry name" value="FAD/NAD(P)-binding domain"/>
    <property type="match status" value="1"/>
</dbReference>
<dbReference type="Gene3D" id="3.50.50.60">
    <property type="entry name" value="FAD/NAD(P)-binding domain"/>
    <property type="match status" value="1"/>
</dbReference>
<evidence type="ECO:0000313" key="4">
    <source>
        <dbReference type="EMBL" id="KAJ8924237.1"/>
    </source>
</evidence>
<dbReference type="Proteomes" id="UP001159042">
    <property type="component" value="Unassembled WGS sequence"/>
</dbReference>
<protein>
    <recommendedName>
        <fullName evidence="3">Glucose-methanol-choline oxidoreductase N-terminal domain-containing protein</fullName>
    </recommendedName>
</protein>
<feature type="non-terminal residue" evidence="4">
    <location>
        <position position="1"/>
    </location>
</feature>
<comment type="caution">
    <text evidence="4">The sequence shown here is derived from an EMBL/GenBank/DDBJ whole genome shotgun (WGS) entry which is preliminary data.</text>
</comment>
<evidence type="ECO:0000256" key="1">
    <source>
        <dbReference type="ARBA" id="ARBA00010790"/>
    </source>
</evidence>
<dbReference type="PROSITE" id="PS00624">
    <property type="entry name" value="GMC_OXRED_2"/>
    <property type="match status" value="1"/>
</dbReference>
<dbReference type="PANTHER" id="PTHR11552:SF217">
    <property type="entry name" value="GLUCOSE DEHYDROGENASE [FAD, QUINONE]"/>
    <property type="match status" value="1"/>
</dbReference>
<evidence type="ECO:0000259" key="3">
    <source>
        <dbReference type="PROSITE" id="PS00624"/>
    </source>
</evidence>
<dbReference type="PIRSF" id="PIRSF000137">
    <property type="entry name" value="Alcohol_oxidase"/>
    <property type="match status" value="1"/>
</dbReference>
<reference evidence="4 5" key="1">
    <citation type="journal article" date="2023" name="Insect Mol. Biol.">
        <title>Genome sequencing provides insights into the evolution of gene families encoding plant cell wall-degrading enzymes in longhorned beetles.</title>
        <authorList>
            <person name="Shin N.R."/>
            <person name="Okamura Y."/>
            <person name="Kirsch R."/>
            <person name="Pauchet Y."/>
        </authorList>
    </citation>
    <scope>NUCLEOTIDE SEQUENCE [LARGE SCALE GENOMIC DNA]</scope>
    <source>
        <strain evidence="4">EAD_L_NR</strain>
    </source>
</reference>
<evidence type="ECO:0000256" key="2">
    <source>
        <dbReference type="PIRSR" id="PIRSR000137-2"/>
    </source>
</evidence>
<dbReference type="Pfam" id="PF00732">
    <property type="entry name" value="GMC_oxred_N"/>
    <property type="match status" value="1"/>
</dbReference>
<dbReference type="GO" id="GO:0016614">
    <property type="term" value="F:oxidoreductase activity, acting on CH-OH group of donors"/>
    <property type="evidence" value="ECO:0007669"/>
    <property type="project" value="InterPro"/>
</dbReference>
<keyword evidence="2" id="KW-0285">Flavoprotein</keyword>
<sequence length="662" mass="73056">ARRSITVAGGGAFVLFMSLLDTFVRKRCEISEICQRVVPKPFPDAEYDFVVIGGGSGGAAAAGRLSEIPNWKVLLIEAGNDEPPGSQVPSMVVSYHGNPNMDWNYKTEPEPEGCQGYPEKRCSWPRGKVLGGCSVLNGMMYTRGTPRDYDKWEAAGNEGWSYRDVLPVFKSFEDNEEIGTLVEGRYHGTGGPLTTVRFRHQPDLAYDILEAAKEIGYNVVKDLNGREYSGFTIAQSNTRDGVRLSSARAYVRPARNRPNFHVMLNSTATRILLKTYDDKKIVDSVEFMYNNKLHTVKVSKEVVLAAGAINSPQILLLSGIGPKEELEKVGIRQVHELPGVGRNLQNHVAFYMTFSMNNHKAYSDLDWPTALDYIVNRQGPMTSTGMSQVTARINSPHADPSGTDPDLQIFFAGYLANCAYSGEVRAAADPENPDALRTLTVSPVTLHPRSKGYVGLRSKNPLDPPVMVANYLTDPYDAQILVDGVRIIQRLANSSVLRTKYGMELSKEEYGDCEEKHGYDTDAFWNCAVRYYTGPENHQASSCRMGPSSDPTAVVNNQLEVHGIDGIRVMDASAMPILVSGNTHATIVMMAERGVDFIKRRWLPSNSLGSRGGFASNQKKAGGSSDRISVKVKVSDGDYYDQYHDGSHQHYHYHSHAGGYGR</sequence>
<name>A0AAV8WD26_9CUCU</name>
<comment type="cofactor">
    <cofactor evidence="2">
        <name>FAD</name>
        <dbReference type="ChEBI" id="CHEBI:57692"/>
    </cofactor>
</comment>
<dbReference type="Pfam" id="PF05199">
    <property type="entry name" value="GMC_oxred_C"/>
    <property type="match status" value="1"/>
</dbReference>
<gene>
    <name evidence="4" type="ORF">NQ315_007029</name>
</gene>
<dbReference type="SUPFAM" id="SSF54373">
    <property type="entry name" value="FAD-linked reductases, C-terminal domain"/>
    <property type="match status" value="1"/>
</dbReference>
<dbReference type="Gene3D" id="3.30.560.10">
    <property type="entry name" value="Glucose Oxidase, domain 3"/>
    <property type="match status" value="1"/>
</dbReference>
<evidence type="ECO:0000313" key="5">
    <source>
        <dbReference type="Proteomes" id="UP001159042"/>
    </source>
</evidence>
<dbReference type="EMBL" id="JANEYG010000003">
    <property type="protein sequence ID" value="KAJ8924237.1"/>
    <property type="molecule type" value="Genomic_DNA"/>
</dbReference>
<feature type="binding site" evidence="2">
    <location>
        <position position="129"/>
    </location>
    <ligand>
        <name>FAD</name>
        <dbReference type="ChEBI" id="CHEBI:57692"/>
    </ligand>
</feature>
<dbReference type="GO" id="GO:0050660">
    <property type="term" value="F:flavin adenine dinucleotide binding"/>
    <property type="evidence" value="ECO:0007669"/>
    <property type="project" value="InterPro"/>
</dbReference>
<keyword evidence="5" id="KW-1185">Reference proteome</keyword>
<comment type="similarity">
    <text evidence="1">Belongs to the GMC oxidoreductase family.</text>
</comment>
<dbReference type="InterPro" id="IPR036188">
    <property type="entry name" value="FAD/NAD-bd_sf"/>
</dbReference>
<accession>A0AAV8WD26</accession>
<dbReference type="PANTHER" id="PTHR11552">
    <property type="entry name" value="GLUCOSE-METHANOL-CHOLINE GMC OXIDOREDUCTASE"/>
    <property type="match status" value="1"/>
</dbReference>
<keyword evidence="2" id="KW-0274">FAD</keyword>
<organism evidence="4 5">
    <name type="scientific">Exocentrus adspersus</name>
    <dbReference type="NCBI Taxonomy" id="1586481"/>
    <lineage>
        <taxon>Eukaryota</taxon>
        <taxon>Metazoa</taxon>
        <taxon>Ecdysozoa</taxon>
        <taxon>Arthropoda</taxon>
        <taxon>Hexapoda</taxon>
        <taxon>Insecta</taxon>
        <taxon>Pterygota</taxon>
        <taxon>Neoptera</taxon>
        <taxon>Endopterygota</taxon>
        <taxon>Coleoptera</taxon>
        <taxon>Polyphaga</taxon>
        <taxon>Cucujiformia</taxon>
        <taxon>Chrysomeloidea</taxon>
        <taxon>Cerambycidae</taxon>
        <taxon>Lamiinae</taxon>
        <taxon>Acanthocinini</taxon>
        <taxon>Exocentrus</taxon>
    </lineage>
</organism>
<dbReference type="InterPro" id="IPR000172">
    <property type="entry name" value="GMC_OxRdtase_N"/>
</dbReference>